<dbReference type="Proteomes" id="UP000260828">
    <property type="component" value="Unassembled WGS sequence"/>
</dbReference>
<name>A0A3E3ITI7_9FIRM</name>
<dbReference type="EMBL" id="QVME01000001">
    <property type="protein sequence ID" value="RGE70380.1"/>
    <property type="molecule type" value="Genomic_DNA"/>
</dbReference>
<organism evidence="1 2">
    <name type="scientific">Anaerotruncus colihominis</name>
    <dbReference type="NCBI Taxonomy" id="169435"/>
    <lineage>
        <taxon>Bacteria</taxon>
        <taxon>Bacillati</taxon>
        <taxon>Bacillota</taxon>
        <taxon>Clostridia</taxon>
        <taxon>Eubacteriales</taxon>
        <taxon>Oscillospiraceae</taxon>
        <taxon>Anaerotruncus</taxon>
    </lineage>
</organism>
<dbReference type="RefSeq" id="WP_117546204.1">
    <property type="nucleotide sequence ID" value="NZ_QVME01000001.1"/>
</dbReference>
<comment type="caution">
    <text evidence="1">The sequence shown here is derived from an EMBL/GenBank/DDBJ whole genome shotgun (WGS) entry which is preliminary data.</text>
</comment>
<protein>
    <submittedName>
        <fullName evidence="1">Uncharacterized protein</fullName>
    </submittedName>
</protein>
<dbReference type="AlphaFoldDB" id="A0A3E3ITI7"/>
<reference evidence="1 2" key="1">
    <citation type="submission" date="2018-08" db="EMBL/GenBank/DDBJ databases">
        <title>A genome reference for cultivated species of the human gut microbiota.</title>
        <authorList>
            <person name="Zou Y."/>
            <person name="Xue W."/>
            <person name="Luo G."/>
        </authorList>
    </citation>
    <scope>NUCLEOTIDE SEQUENCE [LARGE SCALE GENOMIC DNA]</scope>
    <source>
        <strain evidence="1 2">TF05-12AC</strain>
    </source>
</reference>
<gene>
    <name evidence="1" type="ORF">DXC40_04850</name>
</gene>
<evidence type="ECO:0000313" key="2">
    <source>
        <dbReference type="Proteomes" id="UP000260828"/>
    </source>
</evidence>
<proteinExistence type="predicted"/>
<evidence type="ECO:0000313" key="1">
    <source>
        <dbReference type="EMBL" id="RGE70380.1"/>
    </source>
</evidence>
<sequence>METGYQAFAQNFRDCCAVSCTRLAYERQQIDSDYADRAQECDALYKLIEEKLGVDYKLINKFDAAKNHAFAFDDAFIYQQGFQDCVYLLRWIGLL</sequence>
<accession>A0A3E3ITI7</accession>